<name>A0AAV5AUC7_9FLAO</name>
<evidence type="ECO:0000256" key="3">
    <source>
        <dbReference type="ARBA" id="ARBA00004887"/>
    </source>
</evidence>
<dbReference type="InterPro" id="IPR023366">
    <property type="entry name" value="ATP_synth_asu-like_sf"/>
</dbReference>
<accession>A0AAV5AUC7</accession>
<gene>
    <name evidence="12" type="primary">ribE</name>
    <name evidence="12" type="ORF">RCZ15_00790</name>
    <name evidence="13" type="ORF">RCZ16_06820</name>
</gene>
<proteinExistence type="predicted"/>
<protein>
    <recommendedName>
        <fullName evidence="5 9">Riboflavin synthase</fullName>
        <ecNumber evidence="4 9">2.5.1.9</ecNumber>
    </recommendedName>
</protein>
<dbReference type="NCBIfam" id="TIGR00187">
    <property type="entry name" value="ribE"/>
    <property type="match status" value="1"/>
</dbReference>
<keyword evidence="8" id="KW-0677">Repeat</keyword>
<dbReference type="EC" id="2.5.1.9" evidence="4 9"/>
<evidence type="ECO:0000256" key="9">
    <source>
        <dbReference type="NCBIfam" id="TIGR00187"/>
    </source>
</evidence>
<keyword evidence="7" id="KW-0808">Transferase</keyword>
<dbReference type="Gene3D" id="2.40.30.20">
    <property type="match status" value="2"/>
</dbReference>
<reference evidence="12 15" key="1">
    <citation type="submission" date="2021-11" db="EMBL/GenBank/DDBJ databases">
        <title>Draft genome sequence of Capnocytophaga sp. strain KC07075 isolated from cat oral cavity.</title>
        <authorList>
            <person name="Suzuki M."/>
            <person name="Imaoka K."/>
            <person name="Kimura M."/>
            <person name="Morikawa S."/>
            <person name="Maeda K."/>
        </authorList>
    </citation>
    <scope>NUCLEOTIDE SEQUENCE</scope>
    <source>
        <strain evidence="12">KC07075</strain>
        <strain evidence="13 15">KC07079</strain>
    </source>
</reference>
<dbReference type="PANTHER" id="PTHR21098">
    <property type="entry name" value="RIBOFLAVIN SYNTHASE ALPHA CHAIN"/>
    <property type="match status" value="1"/>
</dbReference>
<evidence type="ECO:0000313" key="14">
    <source>
        <dbReference type="Proteomes" id="UP001207736"/>
    </source>
</evidence>
<dbReference type="NCBIfam" id="NF006767">
    <property type="entry name" value="PRK09289.1"/>
    <property type="match status" value="1"/>
</dbReference>
<keyword evidence="15" id="KW-1185">Reference proteome</keyword>
<sequence length="204" mass="22743">MFTGIVETLGKVVKIEQEQTNTHYFIESEFASELKIDQSVAHNGVCLTIVEIQGKVYKVTAISETLQKTHLHTWQVGTQLNLERGMRLGDRLDGHIVQGHIDQVGVCQQVQDQKGSTVFTFSYDTDKGNLTIEKGSITVNGVSLTVVNSQKGMFSVAIIPYTMQHTNLRWIAKGDLVNLEFDVVGKYILRASQMGIITPKTFLQ</sequence>
<dbReference type="PROSITE" id="PS51177">
    <property type="entry name" value="LUMAZINE_BIND"/>
    <property type="match status" value="2"/>
</dbReference>
<dbReference type="EMBL" id="BQKB01000011">
    <property type="protein sequence ID" value="GJM52364.1"/>
    <property type="molecule type" value="Genomic_DNA"/>
</dbReference>
<evidence type="ECO:0000256" key="6">
    <source>
        <dbReference type="ARBA" id="ARBA00022619"/>
    </source>
</evidence>
<dbReference type="Proteomes" id="UP001208692">
    <property type="component" value="Unassembled WGS sequence"/>
</dbReference>
<dbReference type="GO" id="GO:0004746">
    <property type="term" value="F:riboflavin synthase activity"/>
    <property type="evidence" value="ECO:0007669"/>
    <property type="project" value="UniProtKB-UniRule"/>
</dbReference>
<dbReference type="GO" id="GO:0009231">
    <property type="term" value="P:riboflavin biosynthetic process"/>
    <property type="evidence" value="ECO:0007669"/>
    <property type="project" value="UniProtKB-KW"/>
</dbReference>
<evidence type="ECO:0000256" key="2">
    <source>
        <dbReference type="ARBA" id="ARBA00002803"/>
    </source>
</evidence>
<dbReference type="InterPro" id="IPR026017">
    <property type="entry name" value="Lumazine-bd_dom"/>
</dbReference>
<evidence type="ECO:0000256" key="8">
    <source>
        <dbReference type="ARBA" id="ARBA00022737"/>
    </source>
</evidence>
<comment type="catalytic activity">
    <reaction evidence="1">
        <text>2 6,7-dimethyl-8-(1-D-ribityl)lumazine + H(+) = 5-amino-6-(D-ribitylamino)uracil + riboflavin</text>
        <dbReference type="Rhea" id="RHEA:20772"/>
        <dbReference type="ChEBI" id="CHEBI:15378"/>
        <dbReference type="ChEBI" id="CHEBI:15934"/>
        <dbReference type="ChEBI" id="CHEBI:57986"/>
        <dbReference type="ChEBI" id="CHEBI:58201"/>
        <dbReference type="EC" id="2.5.1.9"/>
    </reaction>
</comment>
<feature type="domain" description="Lumazine-binding" evidence="11">
    <location>
        <begin position="1"/>
        <end position="95"/>
    </location>
</feature>
<evidence type="ECO:0000313" key="12">
    <source>
        <dbReference type="EMBL" id="GJM49103.1"/>
    </source>
</evidence>
<evidence type="ECO:0000313" key="15">
    <source>
        <dbReference type="Proteomes" id="UP001208692"/>
    </source>
</evidence>
<comment type="pathway">
    <text evidence="3">Cofactor biosynthesis; riboflavin biosynthesis; riboflavin from 2-hydroxy-3-oxobutyl phosphate and 5-amino-6-(D-ribitylamino)uracil: step 2/2.</text>
</comment>
<organism evidence="12 14">
    <name type="scientific">Capnocytophaga catalasegens</name>
    <dbReference type="NCBI Taxonomy" id="1004260"/>
    <lineage>
        <taxon>Bacteria</taxon>
        <taxon>Pseudomonadati</taxon>
        <taxon>Bacteroidota</taxon>
        <taxon>Flavobacteriia</taxon>
        <taxon>Flavobacteriales</taxon>
        <taxon>Flavobacteriaceae</taxon>
        <taxon>Capnocytophaga</taxon>
    </lineage>
</organism>
<dbReference type="FunFam" id="2.40.30.20:FF:000003">
    <property type="entry name" value="Riboflavin synthase, alpha subunit"/>
    <property type="match status" value="1"/>
</dbReference>
<feature type="repeat" description="Lumazine-binding" evidence="10">
    <location>
        <begin position="96"/>
        <end position="192"/>
    </location>
</feature>
<dbReference type="InterPro" id="IPR017938">
    <property type="entry name" value="Riboflavin_synthase-like_b-brl"/>
</dbReference>
<dbReference type="InterPro" id="IPR001783">
    <property type="entry name" value="Lumazine-bd"/>
</dbReference>
<comment type="caution">
    <text evidence="12">The sequence shown here is derived from an EMBL/GenBank/DDBJ whole genome shotgun (WGS) entry which is preliminary data.</text>
</comment>
<evidence type="ECO:0000256" key="4">
    <source>
        <dbReference type="ARBA" id="ARBA00012827"/>
    </source>
</evidence>
<evidence type="ECO:0000256" key="10">
    <source>
        <dbReference type="PROSITE-ProRule" id="PRU00524"/>
    </source>
</evidence>
<dbReference type="EMBL" id="BQKA01000001">
    <property type="protein sequence ID" value="GJM49103.1"/>
    <property type="molecule type" value="Genomic_DNA"/>
</dbReference>
<dbReference type="Pfam" id="PF00677">
    <property type="entry name" value="Lum_binding"/>
    <property type="match status" value="2"/>
</dbReference>
<evidence type="ECO:0000256" key="5">
    <source>
        <dbReference type="ARBA" id="ARBA00013950"/>
    </source>
</evidence>
<dbReference type="AlphaFoldDB" id="A0AAV5AUC7"/>
<evidence type="ECO:0000259" key="11">
    <source>
        <dbReference type="PROSITE" id="PS51177"/>
    </source>
</evidence>
<evidence type="ECO:0000256" key="7">
    <source>
        <dbReference type="ARBA" id="ARBA00022679"/>
    </source>
</evidence>
<dbReference type="CDD" id="cd00402">
    <property type="entry name" value="Riboflavin_synthase_like"/>
    <property type="match status" value="1"/>
</dbReference>
<evidence type="ECO:0000313" key="13">
    <source>
        <dbReference type="EMBL" id="GJM52364.1"/>
    </source>
</evidence>
<dbReference type="PANTHER" id="PTHR21098:SF12">
    <property type="entry name" value="RIBOFLAVIN SYNTHASE"/>
    <property type="match status" value="1"/>
</dbReference>
<dbReference type="PIRSF" id="PIRSF000498">
    <property type="entry name" value="Riboflavin_syn_A"/>
    <property type="match status" value="1"/>
</dbReference>
<keyword evidence="6" id="KW-0686">Riboflavin biosynthesis</keyword>
<dbReference type="SUPFAM" id="SSF63380">
    <property type="entry name" value="Riboflavin synthase domain-like"/>
    <property type="match status" value="2"/>
</dbReference>
<dbReference type="RefSeq" id="WP_264845041.1">
    <property type="nucleotide sequence ID" value="NZ_BPMA01000002.1"/>
</dbReference>
<feature type="domain" description="Lumazine-binding" evidence="11">
    <location>
        <begin position="96"/>
        <end position="192"/>
    </location>
</feature>
<comment type="function">
    <text evidence="2">Catalyzes the dismutation of two molecules of 6,7-dimethyl-8-ribityllumazine, resulting in the formation of riboflavin and 5-amino-6-(D-ribitylamino)uracil.</text>
</comment>
<dbReference type="Proteomes" id="UP001207736">
    <property type="component" value="Unassembled WGS sequence"/>
</dbReference>
<feature type="repeat" description="Lumazine-binding" evidence="10">
    <location>
        <begin position="1"/>
        <end position="95"/>
    </location>
</feature>
<evidence type="ECO:0000256" key="1">
    <source>
        <dbReference type="ARBA" id="ARBA00000968"/>
    </source>
</evidence>